<dbReference type="EMBL" id="CP000837">
    <property type="protein sequence ID" value="ADE32212.1"/>
    <property type="molecule type" value="Genomic_DNA"/>
</dbReference>
<evidence type="ECO:0000256" key="3">
    <source>
        <dbReference type="ARBA" id="ARBA00022475"/>
    </source>
</evidence>
<feature type="transmembrane region" description="Helical" evidence="7">
    <location>
        <begin position="37"/>
        <end position="56"/>
    </location>
</feature>
<dbReference type="SUPFAM" id="SSF103473">
    <property type="entry name" value="MFS general substrate transporter"/>
    <property type="match status" value="1"/>
</dbReference>
<sequence>MGENKSRTFLSIRFQICYTSKRRTLKGRKMKRILEKASLLALSTMLVSTFAVSPAIPQMIEYFAQQGIAAAQVENLITVTSFAIMVTLLANGLVVRFLSERNIIIAGLLLMAIGGALPMFLTAYPLILLARILLGLGIGLINARAINIIGNFFTGQERVQMMGLRGSAEVLGSAGLTLLVGWLTQFGWQPAFLVYLFALVILALFLIFVPKEELLSRMEVKVEENAPKVKLDKTMWMMGIYLAFLAFFVINVNTFLTIRIPQIVLAKGIGTAQQASLILSLMQVMGIVAGTVFSSLVGRLKGWLLAVSYVVFGLAVVGIAFADNLWVLGLGGMVSGFFYSIILTIVFSQVTDRAPKALLNAVMTIVLMGCNIGGATSAILPTYLEKLNPTPTGAFGIYAIGCALISAGLIYKQLKKWE</sequence>
<comment type="subcellular location">
    <subcellularLocation>
        <location evidence="1">Cell membrane</location>
        <topology evidence="1">Multi-pass membrane protein</topology>
    </subcellularLocation>
</comment>
<feature type="domain" description="Major facilitator superfamily (MFS) profile" evidence="8">
    <location>
        <begin position="33"/>
        <end position="418"/>
    </location>
</feature>
<proteinExistence type="predicted"/>
<feature type="transmembrane region" description="Helical" evidence="7">
    <location>
        <begin position="166"/>
        <end position="184"/>
    </location>
</feature>
<evidence type="ECO:0000256" key="4">
    <source>
        <dbReference type="ARBA" id="ARBA00022692"/>
    </source>
</evidence>
<dbReference type="InterPro" id="IPR020846">
    <property type="entry name" value="MFS_dom"/>
</dbReference>
<evidence type="ECO:0000256" key="1">
    <source>
        <dbReference type="ARBA" id="ARBA00004651"/>
    </source>
</evidence>
<keyword evidence="6 7" id="KW-0472">Membrane</keyword>
<dbReference type="GO" id="GO:0022857">
    <property type="term" value="F:transmembrane transporter activity"/>
    <property type="evidence" value="ECO:0007669"/>
    <property type="project" value="InterPro"/>
</dbReference>
<dbReference type="CDD" id="cd17473">
    <property type="entry name" value="MFS_arabinose_efflux_permease_like"/>
    <property type="match status" value="1"/>
</dbReference>
<feature type="transmembrane region" description="Helical" evidence="7">
    <location>
        <begin position="392"/>
        <end position="411"/>
    </location>
</feature>
<evidence type="ECO:0000313" key="9">
    <source>
        <dbReference type="EMBL" id="ADE32212.1"/>
    </source>
</evidence>
<dbReference type="PANTHER" id="PTHR23517">
    <property type="entry name" value="RESISTANCE PROTEIN MDTM, PUTATIVE-RELATED-RELATED"/>
    <property type="match status" value="1"/>
</dbReference>
<feature type="transmembrane region" description="Helical" evidence="7">
    <location>
        <begin position="133"/>
        <end position="154"/>
    </location>
</feature>
<dbReference type="InterPro" id="IPR050171">
    <property type="entry name" value="MFS_Transporters"/>
</dbReference>
<evidence type="ECO:0000313" key="10">
    <source>
        <dbReference type="Proteomes" id="UP000002359"/>
    </source>
</evidence>
<dbReference type="Gene3D" id="1.20.1250.20">
    <property type="entry name" value="MFS general substrate transporter like domains"/>
    <property type="match status" value="1"/>
</dbReference>
<evidence type="ECO:0000256" key="2">
    <source>
        <dbReference type="ARBA" id="ARBA00022448"/>
    </source>
</evidence>
<dbReference type="Proteomes" id="UP000002359">
    <property type="component" value="Chromosome"/>
</dbReference>
<evidence type="ECO:0000259" key="8">
    <source>
        <dbReference type="PROSITE" id="PS50850"/>
    </source>
</evidence>
<dbReference type="Pfam" id="PF07690">
    <property type="entry name" value="MFS_1"/>
    <property type="match status" value="1"/>
</dbReference>
<dbReference type="PROSITE" id="PS50850">
    <property type="entry name" value="MFS"/>
    <property type="match status" value="1"/>
</dbReference>
<accession>D5AK47</accession>
<reference evidence="9 10" key="1">
    <citation type="journal article" date="2009" name="J. Infect. Dis.">
        <title>Clinical, experimental, and genomic differences between intermediately pathogenic, highly pathogenic, and epidemic Streptococcus suis.</title>
        <authorList>
            <person name="Ye C."/>
            <person name="Zheng H."/>
            <person name="Zhang J."/>
            <person name="Jing H."/>
            <person name="Wang L."/>
            <person name="Xiong Y."/>
            <person name="Wang W."/>
            <person name="Zhou Z."/>
            <person name="Sun Q."/>
            <person name="Luo X."/>
            <person name="Du H."/>
            <person name="Gottschalk M."/>
            <person name="Xu J."/>
        </authorList>
    </citation>
    <scope>NUCLEOTIDE SEQUENCE [LARGE SCALE GENOMIC DNA]</scope>
    <source>
        <strain evidence="9 10">GZ1</strain>
    </source>
</reference>
<feature type="transmembrane region" description="Helical" evidence="7">
    <location>
        <begin position="190"/>
        <end position="209"/>
    </location>
</feature>
<evidence type="ECO:0000256" key="7">
    <source>
        <dbReference type="SAM" id="Phobius"/>
    </source>
</evidence>
<feature type="transmembrane region" description="Helical" evidence="7">
    <location>
        <begin position="358"/>
        <end position="380"/>
    </location>
</feature>
<keyword evidence="4 7" id="KW-0812">Transmembrane</keyword>
<dbReference type="PANTHER" id="PTHR23517:SF3">
    <property type="entry name" value="INTEGRAL MEMBRANE TRANSPORT PROTEIN"/>
    <property type="match status" value="1"/>
</dbReference>
<dbReference type="InterPro" id="IPR011701">
    <property type="entry name" value="MFS"/>
</dbReference>
<dbReference type="KEGG" id="ssw:SSGZ1_1756"/>
<dbReference type="PATRIC" id="fig|423211.3.peg.1729"/>
<keyword evidence="3" id="KW-1003">Cell membrane</keyword>
<keyword evidence="2" id="KW-0813">Transport</keyword>
<dbReference type="GO" id="GO:0005886">
    <property type="term" value="C:plasma membrane"/>
    <property type="evidence" value="ECO:0007669"/>
    <property type="project" value="UniProtKB-SubCell"/>
</dbReference>
<dbReference type="HOGENOM" id="CLU_001265_10_4_9"/>
<evidence type="ECO:0000256" key="5">
    <source>
        <dbReference type="ARBA" id="ARBA00022989"/>
    </source>
</evidence>
<dbReference type="InterPro" id="IPR036259">
    <property type="entry name" value="MFS_trans_sf"/>
</dbReference>
<protein>
    <submittedName>
        <fullName evidence="9">Permease of the major facilitator superfamily</fullName>
    </submittedName>
</protein>
<gene>
    <name evidence="9" type="ordered locus">SSGZ1_1756</name>
</gene>
<feature type="transmembrane region" description="Helical" evidence="7">
    <location>
        <begin position="105"/>
        <end position="127"/>
    </location>
</feature>
<feature type="transmembrane region" description="Helical" evidence="7">
    <location>
        <begin position="76"/>
        <end position="98"/>
    </location>
</feature>
<keyword evidence="5 7" id="KW-1133">Transmembrane helix</keyword>
<feature type="transmembrane region" description="Helical" evidence="7">
    <location>
        <begin position="303"/>
        <end position="321"/>
    </location>
</feature>
<name>D5AK47_STRGZ</name>
<evidence type="ECO:0000256" key="6">
    <source>
        <dbReference type="ARBA" id="ARBA00023136"/>
    </source>
</evidence>
<feature type="transmembrane region" description="Helical" evidence="7">
    <location>
        <begin position="276"/>
        <end position="296"/>
    </location>
</feature>
<feature type="transmembrane region" description="Helical" evidence="7">
    <location>
        <begin position="327"/>
        <end position="346"/>
    </location>
</feature>
<dbReference type="AlphaFoldDB" id="D5AK47"/>
<organism evidence="9 10">
    <name type="scientific">Streptococcus suis (strain GZ1)</name>
    <dbReference type="NCBI Taxonomy" id="423211"/>
    <lineage>
        <taxon>Bacteria</taxon>
        <taxon>Bacillati</taxon>
        <taxon>Bacillota</taxon>
        <taxon>Bacilli</taxon>
        <taxon>Lactobacillales</taxon>
        <taxon>Streptococcaceae</taxon>
        <taxon>Streptococcus</taxon>
    </lineage>
</organism>
<feature type="transmembrane region" description="Helical" evidence="7">
    <location>
        <begin position="235"/>
        <end position="256"/>
    </location>
</feature>